<evidence type="ECO:0000313" key="1">
    <source>
        <dbReference type="EMBL" id="KAH7671446.1"/>
    </source>
</evidence>
<dbReference type="Proteomes" id="UP000827976">
    <property type="component" value="Chromosome 10"/>
</dbReference>
<comment type="caution">
    <text evidence="1">The sequence shown here is derived from an EMBL/GenBank/DDBJ whole genome shotgun (WGS) entry which is preliminary data.</text>
</comment>
<dbReference type="EMBL" id="CM037020">
    <property type="protein sequence ID" value="KAH7671446.1"/>
    <property type="molecule type" value="Genomic_DNA"/>
</dbReference>
<evidence type="ECO:0000313" key="2">
    <source>
        <dbReference type="Proteomes" id="UP000827976"/>
    </source>
</evidence>
<organism evidence="1 2">
    <name type="scientific">Dioscorea alata</name>
    <name type="common">Purple yam</name>
    <dbReference type="NCBI Taxonomy" id="55571"/>
    <lineage>
        <taxon>Eukaryota</taxon>
        <taxon>Viridiplantae</taxon>
        <taxon>Streptophyta</taxon>
        <taxon>Embryophyta</taxon>
        <taxon>Tracheophyta</taxon>
        <taxon>Spermatophyta</taxon>
        <taxon>Magnoliopsida</taxon>
        <taxon>Liliopsida</taxon>
        <taxon>Dioscoreales</taxon>
        <taxon>Dioscoreaceae</taxon>
        <taxon>Dioscorea</taxon>
    </lineage>
</organism>
<proteinExistence type="predicted"/>
<reference evidence="2" key="1">
    <citation type="journal article" date="2022" name="Nat. Commun.">
        <title>Chromosome evolution and the genetic basis of agronomically important traits in greater yam.</title>
        <authorList>
            <person name="Bredeson J.V."/>
            <person name="Lyons J.B."/>
            <person name="Oniyinde I.O."/>
            <person name="Okereke N.R."/>
            <person name="Kolade O."/>
            <person name="Nnabue I."/>
            <person name="Nwadili C.O."/>
            <person name="Hribova E."/>
            <person name="Parker M."/>
            <person name="Nwogha J."/>
            <person name="Shu S."/>
            <person name="Carlson J."/>
            <person name="Kariba R."/>
            <person name="Muthemba S."/>
            <person name="Knop K."/>
            <person name="Barton G.J."/>
            <person name="Sherwood A.V."/>
            <person name="Lopez-Montes A."/>
            <person name="Asiedu R."/>
            <person name="Jamnadass R."/>
            <person name="Muchugi A."/>
            <person name="Goodstein D."/>
            <person name="Egesi C.N."/>
            <person name="Featherston J."/>
            <person name="Asfaw A."/>
            <person name="Simpson G.G."/>
            <person name="Dolezel J."/>
            <person name="Hendre P.S."/>
            <person name="Van Deynze A."/>
            <person name="Kumar P.L."/>
            <person name="Obidiegwu J.E."/>
            <person name="Bhattacharjee R."/>
            <person name="Rokhsar D.S."/>
        </authorList>
    </citation>
    <scope>NUCLEOTIDE SEQUENCE [LARGE SCALE GENOMIC DNA]</scope>
    <source>
        <strain evidence="2">cv. TDa95/00328</strain>
    </source>
</reference>
<keyword evidence="2" id="KW-1185">Reference proteome</keyword>
<name>A0ACB7VD27_DIOAL</name>
<gene>
    <name evidence="1" type="ORF">IHE45_10G094300</name>
</gene>
<protein>
    <submittedName>
        <fullName evidence="1">Uncharacterized protein</fullName>
    </submittedName>
</protein>
<sequence length="159" mass="16508">MAPAPSLDTSTAALDSSPASIARRGRNPRTAPAPCSTALYALSSCSFRSPSHPAHRYEPRPRHVEQPPEAGRDSPSSLRYGCSSGSAGILVISQYSMALPSIAFRVSPSASSGSHSPCELFSTVKASPASDSLSEIEPFFSELETTADSAGAESSHVTP</sequence>
<accession>A0ACB7VD27</accession>